<evidence type="ECO:0000256" key="8">
    <source>
        <dbReference type="ARBA" id="ARBA00022840"/>
    </source>
</evidence>
<dbReference type="GO" id="GO:0046656">
    <property type="term" value="P:folic acid biosynthetic process"/>
    <property type="evidence" value="ECO:0007669"/>
    <property type="project" value="UniProtKB-KW"/>
</dbReference>
<evidence type="ECO:0000256" key="4">
    <source>
        <dbReference type="ARBA" id="ARBA00016218"/>
    </source>
</evidence>
<evidence type="ECO:0000256" key="9">
    <source>
        <dbReference type="ARBA" id="ARBA00022909"/>
    </source>
</evidence>
<evidence type="ECO:0000256" key="2">
    <source>
        <dbReference type="ARBA" id="ARBA00005810"/>
    </source>
</evidence>
<dbReference type="EC" id="2.7.6.3" evidence="3"/>
<comment type="similarity">
    <text evidence="2">Belongs to the HPPK family.</text>
</comment>
<keyword evidence="9" id="KW-0289">Folate biosynthesis</keyword>
<dbReference type="NCBIfam" id="TIGR01498">
    <property type="entry name" value="folK"/>
    <property type="match status" value="1"/>
</dbReference>
<evidence type="ECO:0000313" key="15">
    <source>
        <dbReference type="Proteomes" id="UP000094501"/>
    </source>
</evidence>
<dbReference type="SUPFAM" id="SSF55083">
    <property type="entry name" value="6-hydroxymethyl-7,8-dihydropterin pyrophosphokinase, HPPK"/>
    <property type="match status" value="1"/>
</dbReference>
<dbReference type="Gene3D" id="3.30.70.560">
    <property type="entry name" value="7,8-Dihydro-6-hydroxymethylpterin-pyrophosphokinase HPPK"/>
    <property type="match status" value="1"/>
</dbReference>
<name>A0A1E3VZP3_9HYPH</name>
<dbReference type="CDD" id="cd00483">
    <property type="entry name" value="HPPK"/>
    <property type="match status" value="1"/>
</dbReference>
<comment type="caution">
    <text evidence="14">The sequence shown here is derived from an EMBL/GenBank/DDBJ whole genome shotgun (WGS) entry which is preliminary data.</text>
</comment>
<comment type="pathway">
    <text evidence="1">Cofactor biosynthesis; tetrahydrofolate biosynthesis; 2-amino-4-hydroxy-6-hydroxymethyl-7,8-dihydropteridine diphosphate from 7,8-dihydroneopterin triphosphate: step 4/4.</text>
</comment>
<accession>A0A1E3VZP3</accession>
<keyword evidence="6" id="KW-0547">Nucleotide-binding</keyword>
<dbReference type="EMBL" id="LPWG01000012">
    <property type="protein sequence ID" value="ODR99024.1"/>
    <property type="molecule type" value="Genomic_DNA"/>
</dbReference>
<dbReference type="Pfam" id="PF01288">
    <property type="entry name" value="HPPK"/>
    <property type="match status" value="1"/>
</dbReference>
<keyword evidence="7" id="KW-0418">Kinase</keyword>
<evidence type="ECO:0000256" key="12">
    <source>
        <dbReference type="ARBA" id="ARBA00033413"/>
    </source>
</evidence>
<reference evidence="14 15" key="1">
    <citation type="journal article" date="2016" name="Environ. Microbiol.">
        <title>New Methyloceanibacter diversity from North Sea sediments includes methanotroph containing solely the soluble methane monooxygenase.</title>
        <authorList>
            <person name="Vekeman B."/>
            <person name="Kerckhof F.M."/>
            <person name="Cremers G."/>
            <person name="de Vos P."/>
            <person name="Vandamme P."/>
            <person name="Boon N."/>
            <person name="Op den Camp H.J."/>
            <person name="Heylen K."/>
        </authorList>
    </citation>
    <scope>NUCLEOTIDE SEQUENCE [LARGE SCALE GENOMIC DNA]</scope>
    <source>
        <strain evidence="14 15">R-67174</strain>
    </source>
</reference>
<evidence type="ECO:0000259" key="13">
    <source>
        <dbReference type="Pfam" id="PF01288"/>
    </source>
</evidence>
<comment type="function">
    <text evidence="10">Catalyzes the transfer of pyrophosphate from adenosine triphosphate (ATP) to 6-hydroxymethyl-7,8-dihydropterin, an enzymatic step in folate biosynthesis pathway.</text>
</comment>
<dbReference type="GO" id="GO:0016301">
    <property type="term" value="F:kinase activity"/>
    <property type="evidence" value="ECO:0007669"/>
    <property type="project" value="UniProtKB-KW"/>
</dbReference>
<dbReference type="GO" id="GO:0046654">
    <property type="term" value="P:tetrahydrofolate biosynthetic process"/>
    <property type="evidence" value="ECO:0007669"/>
    <property type="project" value="UniProtKB-UniPathway"/>
</dbReference>
<feature type="domain" description="7,8-dihydro-6-hydroxymethylpterin-pyrophosphokinase" evidence="13">
    <location>
        <begin position="3"/>
        <end position="112"/>
    </location>
</feature>
<dbReference type="GO" id="GO:0003848">
    <property type="term" value="F:2-amino-4-hydroxy-6-hydroxymethyldihydropteridine diphosphokinase activity"/>
    <property type="evidence" value="ECO:0007669"/>
    <property type="project" value="UniProtKB-EC"/>
</dbReference>
<evidence type="ECO:0000256" key="1">
    <source>
        <dbReference type="ARBA" id="ARBA00005051"/>
    </source>
</evidence>
<evidence type="ECO:0000256" key="3">
    <source>
        <dbReference type="ARBA" id="ARBA00013253"/>
    </source>
</evidence>
<sequence>MKAVSQLYETAAVGRAGQPSYVNAVAVIETAMSPEALLRRLKQIERAAGRRGGSPWGPRTLDVDILDYKGRVRNWRGAVPRFSRAGRRPLILPHPWIEARPFVLRPLLDVAPGWRHPVTKESAEVLWRRLALGREGRVLRTLAPETRLARGA</sequence>
<dbReference type="InterPro" id="IPR035907">
    <property type="entry name" value="Hppk_sf"/>
</dbReference>
<keyword evidence="8" id="KW-0067">ATP-binding</keyword>
<dbReference type="UniPathway" id="UPA00077">
    <property type="reaction ID" value="UER00155"/>
</dbReference>
<evidence type="ECO:0000256" key="11">
    <source>
        <dbReference type="ARBA" id="ARBA00029766"/>
    </source>
</evidence>
<organism evidence="14 15">
    <name type="scientific">Methyloceanibacter methanicus</name>
    <dbReference type="NCBI Taxonomy" id="1774968"/>
    <lineage>
        <taxon>Bacteria</taxon>
        <taxon>Pseudomonadati</taxon>
        <taxon>Pseudomonadota</taxon>
        <taxon>Alphaproteobacteria</taxon>
        <taxon>Hyphomicrobiales</taxon>
        <taxon>Hyphomicrobiaceae</taxon>
        <taxon>Methyloceanibacter</taxon>
    </lineage>
</organism>
<evidence type="ECO:0000256" key="7">
    <source>
        <dbReference type="ARBA" id="ARBA00022777"/>
    </source>
</evidence>
<keyword evidence="5" id="KW-0808">Transferase</keyword>
<evidence type="ECO:0000256" key="10">
    <source>
        <dbReference type="ARBA" id="ARBA00029409"/>
    </source>
</evidence>
<dbReference type="PANTHER" id="PTHR43071">
    <property type="entry name" value="2-AMINO-4-HYDROXY-6-HYDROXYMETHYLDIHYDROPTERIDINE PYROPHOSPHOKINASE"/>
    <property type="match status" value="1"/>
</dbReference>
<dbReference type="Proteomes" id="UP000094501">
    <property type="component" value="Unassembled WGS sequence"/>
</dbReference>
<gene>
    <name evidence="14" type="ORF">AUC68_07715</name>
</gene>
<dbReference type="PANTHER" id="PTHR43071:SF1">
    <property type="entry name" value="2-AMINO-4-HYDROXY-6-HYDROXYMETHYLDIHYDROPTERIDINE PYROPHOSPHOKINASE"/>
    <property type="match status" value="1"/>
</dbReference>
<evidence type="ECO:0000313" key="14">
    <source>
        <dbReference type="EMBL" id="ODR99024.1"/>
    </source>
</evidence>
<dbReference type="InterPro" id="IPR000550">
    <property type="entry name" value="Hppk"/>
</dbReference>
<dbReference type="STRING" id="1774968.AUC68_07715"/>
<dbReference type="GO" id="GO:0005524">
    <property type="term" value="F:ATP binding"/>
    <property type="evidence" value="ECO:0007669"/>
    <property type="project" value="UniProtKB-KW"/>
</dbReference>
<evidence type="ECO:0000256" key="5">
    <source>
        <dbReference type="ARBA" id="ARBA00022679"/>
    </source>
</evidence>
<proteinExistence type="inferred from homology"/>
<evidence type="ECO:0000256" key="6">
    <source>
        <dbReference type="ARBA" id="ARBA00022741"/>
    </source>
</evidence>
<keyword evidence="15" id="KW-1185">Reference proteome</keyword>
<protein>
    <recommendedName>
        <fullName evidence="4">2-amino-4-hydroxy-6-hydroxymethyldihydropteridine pyrophosphokinase</fullName>
        <ecNumber evidence="3">2.7.6.3</ecNumber>
    </recommendedName>
    <alternativeName>
        <fullName evidence="11">6-hydroxymethyl-7,8-dihydropterin pyrophosphokinase</fullName>
    </alternativeName>
    <alternativeName>
        <fullName evidence="12">7,8-dihydro-6-hydroxymethylpterin-pyrophosphokinase</fullName>
    </alternativeName>
</protein>
<dbReference type="AlphaFoldDB" id="A0A1E3VZP3"/>